<accession>W9HA56</accession>
<reference evidence="1 2" key="1">
    <citation type="submission" date="2013-08" db="EMBL/GenBank/DDBJ databases">
        <title>The genome sequence of Skermanella stibiiresistens.</title>
        <authorList>
            <person name="Zhu W."/>
            <person name="Wang G."/>
        </authorList>
    </citation>
    <scope>NUCLEOTIDE SEQUENCE [LARGE SCALE GENOMIC DNA]</scope>
    <source>
        <strain evidence="1 2">SB22</strain>
    </source>
</reference>
<evidence type="ECO:0000313" key="1">
    <source>
        <dbReference type="EMBL" id="EWY40723.1"/>
    </source>
</evidence>
<proteinExistence type="predicted"/>
<evidence type="ECO:0000313" key="2">
    <source>
        <dbReference type="Proteomes" id="UP000019486"/>
    </source>
</evidence>
<protein>
    <submittedName>
        <fullName evidence="1">Uncharacterized protein</fullName>
    </submittedName>
</protein>
<sequence length="39" mass="4316">MGKSLQSTGPFSPDEYWRPVVAQPDIQLVASAKTKVNRI</sequence>
<dbReference type="EMBL" id="AVFL01000006">
    <property type="protein sequence ID" value="EWY40723.1"/>
    <property type="molecule type" value="Genomic_DNA"/>
</dbReference>
<gene>
    <name evidence="1" type="ORF">N825_32875</name>
</gene>
<name>W9HA56_9PROT</name>
<keyword evidence="2" id="KW-1185">Reference proteome</keyword>
<comment type="caution">
    <text evidence="1">The sequence shown here is derived from an EMBL/GenBank/DDBJ whole genome shotgun (WGS) entry which is preliminary data.</text>
</comment>
<dbReference type="STRING" id="1385369.N825_32875"/>
<dbReference type="Proteomes" id="UP000019486">
    <property type="component" value="Unassembled WGS sequence"/>
</dbReference>
<dbReference type="AlphaFoldDB" id="W9HA56"/>
<organism evidence="1 2">
    <name type="scientific">Skermanella stibiiresistens SB22</name>
    <dbReference type="NCBI Taxonomy" id="1385369"/>
    <lineage>
        <taxon>Bacteria</taxon>
        <taxon>Pseudomonadati</taxon>
        <taxon>Pseudomonadota</taxon>
        <taxon>Alphaproteobacteria</taxon>
        <taxon>Rhodospirillales</taxon>
        <taxon>Azospirillaceae</taxon>
        <taxon>Skermanella</taxon>
    </lineage>
</organism>